<evidence type="ECO:0000313" key="2">
    <source>
        <dbReference type="EMBL" id="GGI99275.1"/>
    </source>
</evidence>
<feature type="transmembrane region" description="Helical" evidence="1">
    <location>
        <begin position="216"/>
        <end position="233"/>
    </location>
</feature>
<dbReference type="RefSeq" id="WP_188635987.1">
    <property type="nucleotide sequence ID" value="NZ_BMNN01000002.1"/>
</dbReference>
<organism evidence="2 3">
    <name type="scientific">Halopseudomonas pertucinogena</name>
    <dbReference type="NCBI Taxonomy" id="86175"/>
    <lineage>
        <taxon>Bacteria</taxon>
        <taxon>Pseudomonadati</taxon>
        <taxon>Pseudomonadota</taxon>
        <taxon>Gammaproteobacteria</taxon>
        <taxon>Pseudomonadales</taxon>
        <taxon>Pseudomonadaceae</taxon>
        <taxon>Halopseudomonas</taxon>
    </lineage>
</organism>
<proteinExistence type="predicted"/>
<sequence length="341" mass="39332">MSLQEQTLALQEQSIHVIDCRWLLALYAVIPLSLLLVIADAWLFEGRAVYQHIPTQPEHWPFWTVIFGLPHIIASLITMADREYLTHYRRTLLWPLLVFAGIATAGHIGPQPLSYSLLFLFLAFYTIYHVLAQQLGLTLMMMATPPTRTYRLWKWLLIIAGFAIYMNVYGERYLGNIWLGNVSLYDALTYTAALLSAALIVLAIRLTPTSRHRIGVWYLWGNVALILSTLLIQEIGYSLFVILIPRVIHDLTAYTVYITHDRNRNKHEPVNSVYRLTSFTRLSPVILLPLLSIGIAFVLTSHSRYAVVSILVLTVSFLHYYFEGFIWRGANPHRRYVDFRR</sequence>
<protein>
    <submittedName>
        <fullName evidence="2">Uncharacterized protein</fullName>
    </submittedName>
</protein>
<comment type="caution">
    <text evidence="2">The sequence shown here is derived from an EMBL/GenBank/DDBJ whole genome shotgun (WGS) entry which is preliminary data.</text>
</comment>
<feature type="transmembrane region" description="Helical" evidence="1">
    <location>
        <begin position="239"/>
        <end position="258"/>
    </location>
</feature>
<feature type="transmembrane region" description="Helical" evidence="1">
    <location>
        <begin position="279"/>
        <end position="299"/>
    </location>
</feature>
<keyword evidence="1" id="KW-0472">Membrane</keyword>
<feature type="transmembrane region" description="Helical" evidence="1">
    <location>
        <begin position="305"/>
        <end position="322"/>
    </location>
</feature>
<keyword evidence="3" id="KW-1185">Reference proteome</keyword>
<keyword evidence="1" id="KW-0812">Transmembrane</keyword>
<feature type="transmembrane region" description="Helical" evidence="1">
    <location>
        <begin position="182"/>
        <end position="204"/>
    </location>
</feature>
<feature type="transmembrane region" description="Helical" evidence="1">
    <location>
        <begin position="21"/>
        <end position="44"/>
    </location>
</feature>
<feature type="transmembrane region" description="Helical" evidence="1">
    <location>
        <begin position="92"/>
        <end position="109"/>
    </location>
</feature>
<feature type="transmembrane region" description="Helical" evidence="1">
    <location>
        <begin position="60"/>
        <end position="80"/>
    </location>
</feature>
<reference evidence="3" key="1">
    <citation type="journal article" date="2019" name="Int. J. Syst. Evol. Microbiol.">
        <title>The Global Catalogue of Microorganisms (GCM) 10K type strain sequencing project: providing services to taxonomists for standard genome sequencing and annotation.</title>
        <authorList>
            <consortium name="The Broad Institute Genomics Platform"/>
            <consortium name="The Broad Institute Genome Sequencing Center for Infectious Disease"/>
            <person name="Wu L."/>
            <person name="Ma J."/>
        </authorList>
    </citation>
    <scope>NUCLEOTIDE SEQUENCE [LARGE SCALE GENOMIC DNA]</scope>
    <source>
        <strain evidence="3">JCM 11590</strain>
    </source>
</reference>
<gene>
    <name evidence="2" type="ORF">GCM10009083_14980</name>
</gene>
<dbReference type="EMBL" id="BMNN01000002">
    <property type="protein sequence ID" value="GGI99275.1"/>
    <property type="molecule type" value="Genomic_DNA"/>
</dbReference>
<feature type="transmembrane region" description="Helical" evidence="1">
    <location>
        <begin position="152"/>
        <end position="170"/>
    </location>
</feature>
<evidence type="ECO:0000256" key="1">
    <source>
        <dbReference type="SAM" id="Phobius"/>
    </source>
</evidence>
<evidence type="ECO:0000313" key="3">
    <source>
        <dbReference type="Proteomes" id="UP000633263"/>
    </source>
</evidence>
<feature type="transmembrane region" description="Helical" evidence="1">
    <location>
        <begin position="115"/>
        <end position="131"/>
    </location>
</feature>
<dbReference type="Proteomes" id="UP000633263">
    <property type="component" value="Unassembled WGS sequence"/>
</dbReference>
<name>A0ABQ2CQG8_9GAMM</name>
<keyword evidence="1" id="KW-1133">Transmembrane helix</keyword>
<accession>A0ABQ2CQG8</accession>